<keyword evidence="4 6" id="KW-0699">rRNA-binding</keyword>
<evidence type="ECO:0000256" key="1">
    <source>
        <dbReference type="ARBA" id="ARBA00022980"/>
    </source>
</evidence>
<dbReference type="AlphaFoldDB" id="A0A844G0T9"/>
<dbReference type="GO" id="GO:0003735">
    <property type="term" value="F:structural constituent of ribosome"/>
    <property type="evidence" value="ECO:0007669"/>
    <property type="project" value="InterPro"/>
</dbReference>
<evidence type="ECO:0000256" key="6">
    <source>
        <dbReference type="RuleBase" id="RU004524"/>
    </source>
</evidence>
<name>A0A844G0T9_9BACT</name>
<feature type="region of interest" description="Disordered" evidence="7">
    <location>
        <begin position="1"/>
        <end position="21"/>
    </location>
</feature>
<evidence type="ECO:0000256" key="3">
    <source>
        <dbReference type="ARBA" id="ARBA00064542"/>
    </source>
</evidence>
<dbReference type="RefSeq" id="WP_106055764.1">
    <property type="nucleotide sequence ID" value="NZ_CALXOB010000057.1"/>
</dbReference>
<comment type="similarity">
    <text evidence="4 5">Belongs to the universal ribosomal protein uS15 family.</text>
</comment>
<dbReference type="InterPro" id="IPR000589">
    <property type="entry name" value="Ribosomal_uS15"/>
</dbReference>
<dbReference type="PROSITE" id="PS00362">
    <property type="entry name" value="RIBOSOMAL_S15"/>
    <property type="match status" value="1"/>
</dbReference>
<dbReference type="FunFam" id="1.10.287.10:FF:000002">
    <property type="entry name" value="30S ribosomal protein S15"/>
    <property type="match status" value="1"/>
</dbReference>
<keyword evidence="9" id="KW-1185">Reference proteome</keyword>
<dbReference type="GO" id="GO:0022627">
    <property type="term" value="C:cytosolic small ribosomal subunit"/>
    <property type="evidence" value="ECO:0007669"/>
    <property type="project" value="TreeGrafter"/>
</dbReference>
<dbReference type="GO" id="GO:0019843">
    <property type="term" value="F:rRNA binding"/>
    <property type="evidence" value="ECO:0007669"/>
    <property type="project" value="UniProtKB-UniRule"/>
</dbReference>
<dbReference type="PANTHER" id="PTHR23321">
    <property type="entry name" value="RIBOSOMAL PROTEIN S15, BACTERIAL AND ORGANELLAR"/>
    <property type="match status" value="1"/>
</dbReference>
<dbReference type="InterPro" id="IPR005290">
    <property type="entry name" value="Ribosomal_uS15_bac-type"/>
</dbReference>
<proteinExistence type="inferred from homology"/>
<comment type="subunit">
    <text evidence="3 4">Part of the 30S ribosomal subunit. Forms a bridge to the 50S subunit in the 70S ribosome, contacting the 23S rRNA.</text>
</comment>
<evidence type="ECO:0000313" key="8">
    <source>
        <dbReference type="EMBL" id="MST96594.1"/>
    </source>
</evidence>
<feature type="compositionally biased region" description="Basic and acidic residues" evidence="7">
    <location>
        <begin position="1"/>
        <end position="19"/>
    </location>
</feature>
<dbReference type="HAMAP" id="MF_01343_B">
    <property type="entry name" value="Ribosomal_uS15_B"/>
    <property type="match status" value="1"/>
</dbReference>
<dbReference type="GO" id="GO:0006412">
    <property type="term" value="P:translation"/>
    <property type="evidence" value="ECO:0007669"/>
    <property type="project" value="UniProtKB-UniRule"/>
</dbReference>
<accession>A0A844G0T9</accession>
<gene>
    <name evidence="4 8" type="primary">rpsO</name>
    <name evidence="8" type="ORF">FYJ85_05985</name>
</gene>
<organism evidence="8 9">
    <name type="scientific">Victivallis lenta</name>
    <dbReference type="NCBI Taxonomy" id="2606640"/>
    <lineage>
        <taxon>Bacteria</taxon>
        <taxon>Pseudomonadati</taxon>
        <taxon>Lentisphaerota</taxon>
        <taxon>Lentisphaeria</taxon>
        <taxon>Victivallales</taxon>
        <taxon>Victivallaceae</taxon>
        <taxon>Victivallis</taxon>
    </lineage>
</organism>
<dbReference type="Gene3D" id="1.10.287.10">
    <property type="entry name" value="S15/NS1, RNA-binding"/>
    <property type="match status" value="1"/>
</dbReference>
<evidence type="ECO:0000256" key="2">
    <source>
        <dbReference type="ARBA" id="ARBA00023274"/>
    </source>
</evidence>
<evidence type="ECO:0000256" key="7">
    <source>
        <dbReference type="SAM" id="MobiDB-lite"/>
    </source>
</evidence>
<dbReference type="SMART" id="SM01387">
    <property type="entry name" value="Ribosomal_S15"/>
    <property type="match status" value="1"/>
</dbReference>
<comment type="function">
    <text evidence="4 6">One of the primary rRNA binding proteins, it binds directly to 16S rRNA where it helps nucleate assembly of the platform of the 30S subunit by binding and bridging several RNA helices of the 16S rRNA.</text>
</comment>
<dbReference type="NCBIfam" id="TIGR00952">
    <property type="entry name" value="S15_bact"/>
    <property type="match status" value="1"/>
</dbReference>
<dbReference type="Proteomes" id="UP000435649">
    <property type="component" value="Unassembled WGS sequence"/>
</dbReference>
<dbReference type="InterPro" id="IPR009068">
    <property type="entry name" value="uS15_NS1_RNA-bd_sf"/>
</dbReference>
<evidence type="ECO:0000256" key="4">
    <source>
        <dbReference type="HAMAP-Rule" id="MF_01343"/>
    </source>
</evidence>
<keyword evidence="1 4" id="KW-0689">Ribosomal protein</keyword>
<evidence type="ECO:0000313" key="9">
    <source>
        <dbReference type="Proteomes" id="UP000435649"/>
    </source>
</evidence>
<dbReference type="SUPFAM" id="SSF47060">
    <property type="entry name" value="S15/NS1 RNA-binding domain"/>
    <property type="match status" value="1"/>
</dbReference>
<dbReference type="EMBL" id="VUNS01000004">
    <property type="protein sequence ID" value="MST96594.1"/>
    <property type="molecule type" value="Genomic_DNA"/>
</dbReference>
<comment type="caution">
    <text evidence="8">The sequence shown here is derived from an EMBL/GenBank/DDBJ whole genome shotgun (WGS) entry which is preliminary data.</text>
</comment>
<sequence>MDKAKRSEIISKYGRKEGDTGSPEVQIALLSARILELTEHLKANKKDHSTRRGLLAMVSLRKKLLAFLMRENLAKYIELTDALGIRRAK</sequence>
<reference evidence="8 9" key="1">
    <citation type="submission" date="2019-08" db="EMBL/GenBank/DDBJ databases">
        <title>In-depth cultivation of the pig gut microbiome towards novel bacterial diversity and tailored functional studies.</title>
        <authorList>
            <person name="Wylensek D."/>
            <person name="Hitch T.C.A."/>
            <person name="Clavel T."/>
        </authorList>
    </citation>
    <scope>NUCLEOTIDE SEQUENCE [LARGE SCALE GENOMIC DNA]</scope>
    <source>
        <strain evidence="8 9">BBE-744-WT-12</strain>
    </source>
</reference>
<dbReference type="CDD" id="cd00353">
    <property type="entry name" value="Ribosomal_S15p_S13e"/>
    <property type="match status" value="1"/>
</dbReference>
<dbReference type="Gene3D" id="6.10.250.3130">
    <property type="match status" value="1"/>
</dbReference>
<evidence type="ECO:0000256" key="5">
    <source>
        <dbReference type="RuleBase" id="RU003919"/>
    </source>
</evidence>
<protein>
    <recommendedName>
        <fullName evidence="4">Small ribosomal subunit protein uS15</fullName>
    </recommendedName>
</protein>
<comment type="function">
    <text evidence="4">Forms an intersubunit bridge (bridge B4) with the 23S rRNA of the 50S subunit in the ribosome.</text>
</comment>
<keyword evidence="2 4" id="KW-0687">Ribonucleoprotein</keyword>
<dbReference type="PANTHER" id="PTHR23321:SF26">
    <property type="entry name" value="SMALL RIBOSOMAL SUBUNIT PROTEIN US15M"/>
    <property type="match status" value="1"/>
</dbReference>
<keyword evidence="4 6" id="KW-0694">RNA-binding</keyword>
<dbReference type="Pfam" id="PF00312">
    <property type="entry name" value="Ribosomal_S15"/>
    <property type="match status" value="1"/>
</dbReference>